<gene>
    <name evidence="2" type="ORF">G6L72_06230</name>
    <name evidence="3" type="ORF">G6M88_13785</name>
</gene>
<sequence length="145" mass="16486">MPVRIEIESQPHEQDQRLIDEGLDIFNFAKAGPDNPQDLWVMARDANGSLIGGLKGRSTYAWLFIDWLWVSSEVRGQGVGAKLMKKAEDAAQQRKCLGAYVSTFSFQAPEFYRRIGYEDFGRIEDFPVGHACVWLKKTFNQPENA</sequence>
<dbReference type="InterPro" id="IPR000182">
    <property type="entry name" value="GNAT_dom"/>
</dbReference>
<keyword evidence="5" id="KW-1185">Reference proteome</keyword>
<evidence type="ECO:0000313" key="4">
    <source>
        <dbReference type="Proteomes" id="UP000663912"/>
    </source>
</evidence>
<dbReference type="EMBL" id="CP049206">
    <property type="protein sequence ID" value="QTG01395.1"/>
    <property type="molecule type" value="Genomic_DNA"/>
</dbReference>
<dbReference type="PROSITE" id="PS51186">
    <property type="entry name" value="GNAT"/>
    <property type="match status" value="1"/>
</dbReference>
<reference evidence="2 5" key="1">
    <citation type="journal article" date="2020" name="Science">
        <title>Unexpected conservation and global transmission of agrobacterial virulence plasmids.</title>
        <authorList>
            <person name="Weisberg A.J."/>
            <person name="Davis E.W. 2nd"/>
            <person name="Tabima J."/>
            <person name="Belcher M.S."/>
            <person name="Miller M."/>
            <person name="Kuo C.H."/>
            <person name="Loper J.E."/>
            <person name="Grunwald N.J."/>
            <person name="Putnam M.L."/>
            <person name="Chang J.H."/>
        </authorList>
    </citation>
    <scope>NUCLEOTIDE SEQUENCE [LARGE SCALE GENOMIC DNA]</scope>
    <source>
        <strain evidence="2 5">A19/93</strain>
    </source>
</reference>
<accession>A0AAE7R3Q5</accession>
<dbReference type="KEGG" id="arui:G6M88_13785"/>
<proteinExistence type="predicted"/>
<dbReference type="Proteomes" id="UP000822331">
    <property type="component" value="Unassembled WGS sequence"/>
</dbReference>
<dbReference type="SUPFAM" id="SSF55729">
    <property type="entry name" value="Acyl-CoA N-acyltransferases (Nat)"/>
    <property type="match status" value="1"/>
</dbReference>
<evidence type="ECO:0000259" key="1">
    <source>
        <dbReference type="PROSITE" id="PS51186"/>
    </source>
</evidence>
<dbReference type="RefSeq" id="WP_065701189.1">
    <property type="nucleotide sequence ID" value="NZ_CP049206.1"/>
</dbReference>
<dbReference type="CDD" id="cd04301">
    <property type="entry name" value="NAT_SF"/>
    <property type="match status" value="1"/>
</dbReference>
<dbReference type="Proteomes" id="UP000663912">
    <property type="component" value="Chromosome 1"/>
</dbReference>
<dbReference type="Pfam" id="PF00583">
    <property type="entry name" value="Acetyltransf_1"/>
    <property type="match status" value="1"/>
</dbReference>
<organism evidence="3 4">
    <name type="scientific">Agrobacterium rubi</name>
    <dbReference type="NCBI Taxonomy" id="28099"/>
    <lineage>
        <taxon>Bacteria</taxon>
        <taxon>Pseudomonadati</taxon>
        <taxon>Pseudomonadota</taxon>
        <taxon>Alphaproteobacteria</taxon>
        <taxon>Hyphomicrobiales</taxon>
        <taxon>Rhizobiaceae</taxon>
        <taxon>Rhizobium/Agrobacterium group</taxon>
        <taxon>Agrobacterium</taxon>
    </lineage>
</organism>
<evidence type="ECO:0000313" key="5">
    <source>
        <dbReference type="Proteomes" id="UP000822331"/>
    </source>
</evidence>
<dbReference type="AlphaFoldDB" id="A0AAE7R3Q5"/>
<reference evidence="3" key="2">
    <citation type="submission" date="2020-02" db="EMBL/GenBank/DDBJ databases">
        <title>Unexpected conservation and global transmission of agrobacterial virulence plasmids.</title>
        <authorList>
            <person name="Weisberg A.J."/>
            <person name="Davis E.W. II"/>
            <person name="Tabima J.R."/>
            <person name="Belcher M.S."/>
            <person name="Miller M."/>
            <person name="Kuo C.-H."/>
            <person name="Loper J.E."/>
            <person name="Grunwald N.J."/>
            <person name="Putnam M.L."/>
            <person name="Chang J.H."/>
        </authorList>
    </citation>
    <scope>NUCLEOTIDE SEQUENCE</scope>
    <source>
        <strain evidence="3">W2/73</strain>
    </source>
</reference>
<dbReference type="InterPro" id="IPR016181">
    <property type="entry name" value="Acyl_CoA_acyltransferase"/>
</dbReference>
<name>A0AAE7R3Q5_9HYPH</name>
<evidence type="ECO:0000313" key="2">
    <source>
        <dbReference type="EMBL" id="NTF36314.1"/>
    </source>
</evidence>
<dbReference type="GO" id="GO:0016747">
    <property type="term" value="F:acyltransferase activity, transferring groups other than amino-acyl groups"/>
    <property type="evidence" value="ECO:0007669"/>
    <property type="project" value="InterPro"/>
</dbReference>
<evidence type="ECO:0000313" key="3">
    <source>
        <dbReference type="EMBL" id="QTG01395.1"/>
    </source>
</evidence>
<protein>
    <submittedName>
        <fullName evidence="3">GNAT family N-acetyltransferase</fullName>
    </submittedName>
</protein>
<dbReference type="Gene3D" id="3.40.630.30">
    <property type="match status" value="1"/>
</dbReference>
<feature type="domain" description="N-acetyltransferase" evidence="1">
    <location>
        <begin position="1"/>
        <end position="140"/>
    </location>
</feature>
<dbReference type="EMBL" id="JAAMCP010000004">
    <property type="protein sequence ID" value="NTF36314.1"/>
    <property type="molecule type" value="Genomic_DNA"/>
</dbReference>